<dbReference type="AlphaFoldDB" id="A0A6J7I7H9"/>
<keyword evidence="1" id="KW-0812">Transmembrane</keyword>
<feature type="transmembrane region" description="Helical" evidence="1">
    <location>
        <begin position="21"/>
        <end position="39"/>
    </location>
</feature>
<reference evidence="2" key="1">
    <citation type="submission" date="2020-05" db="EMBL/GenBank/DDBJ databases">
        <authorList>
            <person name="Chiriac C."/>
            <person name="Salcher M."/>
            <person name="Ghai R."/>
            <person name="Kavagutti S V."/>
        </authorList>
    </citation>
    <scope>NUCLEOTIDE SEQUENCE</scope>
</reference>
<feature type="transmembrane region" description="Helical" evidence="1">
    <location>
        <begin position="73"/>
        <end position="92"/>
    </location>
</feature>
<keyword evidence="1" id="KW-1133">Transmembrane helix</keyword>
<dbReference type="EMBL" id="CAFBMR010000102">
    <property type="protein sequence ID" value="CAB4926650.1"/>
    <property type="molecule type" value="Genomic_DNA"/>
</dbReference>
<dbReference type="Pfam" id="PF11361">
    <property type="entry name" value="DUF3159"/>
    <property type="match status" value="1"/>
</dbReference>
<feature type="transmembrane region" description="Helical" evidence="1">
    <location>
        <begin position="152"/>
        <end position="171"/>
    </location>
</feature>
<evidence type="ECO:0000313" key="2">
    <source>
        <dbReference type="EMBL" id="CAB4926650.1"/>
    </source>
</evidence>
<keyword evidence="1" id="KW-0472">Membrane</keyword>
<evidence type="ECO:0000256" key="1">
    <source>
        <dbReference type="SAM" id="Phobius"/>
    </source>
</evidence>
<feature type="transmembrane region" description="Helical" evidence="1">
    <location>
        <begin position="98"/>
        <end position="131"/>
    </location>
</feature>
<organism evidence="2">
    <name type="scientific">freshwater metagenome</name>
    <dbReference type="NCBI Taxonomy" id="449393"/>
    <lineage>
        <taxon>unclassified sequences</taxon>
        <taxon>metagenomes</taxon>
        <taxon>ecological metagenomes</taxon>
    </lineage>
</organism>
<name>A0A6J7I7H9_9ZZZZ</name>
<accession>A0A6J7I7H9</accession>
<feature type="transmembrane region" description="Helical" evidence="1">
    <location>
        <begin position="45"/>
        <end position="66"/>
    </location>
</feature>
<protein>
    <submittedName>
        <fullName evidence="2">Unannotated protein</fullName>
    </submittedName>
</protein>
<sequence>MKDRPVDDRHPLNVLIGGWRGLIESVLPPVLFVLTYYVAGRYSDHALSIAIVVVLLTAALLAILRVIRKERPIRILTVVLGVGVGAMFAATSGNAVDYFWAAVLGNVATAIAFALSILWRWPLLGVIVGPLMGTGRRWREDPDLLKAYSRASWLWVILSVVRALVRIPLILNGWLAALAVAPVFFYALVALTIAGSWAVIKRTLPPGHPGIRHPVVPSPAD</sequence>
<proteinExistence type="predicted"/>
<dbReference type="InterPro" id="IPR016566">
    <property type="entry name" value="UCP010219"/>
</dbReference>
<feature type="transmembrane region" description="Helical" evidence="1">
    <location>
        <begin position="177"/>
        <end position="200"/>
    </location>
</feature>
<gene>
    <name evidence="2" type="ORF">UFOPK3610_01715</name>
</gene>